<dbReference type="Gene3D" id="3.30.1390.10">
    <property type="match status" value="1"/>
</dbReference>
<evidence type="ECO:0000313" key="6">
    <source>
        <dbReference type="EMBL" id="KAF6032619.1"/>
    </source>
</evidence>
<dbReference type="NCBIfam" id="TIGR00855">
    <property type="entry name" value="L12"/>
    <property type="match status" value="1"/>
</dbReference>
<protein>
    <submittedName>
        <fullName evidence="6">MRPL12</fullName>
    </submittedName>
</protein>
<organism evidence="6 7">
    <name type="scientific">Bugula neritina</name>
    <name type="common">Brown bryozoan</name>
    <name type="synonym">Sertularia neritina</name>
    <dbReference type="NCBI Taxonomy" id="10212"/>
    <lineage>
        <taxon>Eukaryota</taxon>
        <taxon>Metazoa</taxon>
        <taxon>Spiralia</taxon>
        <taxon>Lophotrochozoa</taxon>
        <taxon>Bryozoa</taxon>
        <taxon>Gymnolaemata</taxon>
        <taxon>Cheilostomatida</taxon>
        <taxon>Flustrina</taxon>
        <taxon>Buguloidea</taxon>
        <taxon>Bugulidae</taxon>
        <taxon>Bugula</taxon>
    </lineage>
</organism>
<dbReference type="HAMAP" id="MF_00368">
    <property type="entry name" value="Ribosomal_bL12"/>
    <property type="match status" value="1"/>
</dbReference>
<evidence type="ECO:0000256" key="3">
    <source>
        <dbReference type="ARBA" id="ARBA00023274"/>
    </source>
</evidence>
<dbReference type="SUPFAM" id="SSF48300">
    <property type="entry name" value="Ribosomal protein L7/12, oligomerisation (N-terminal) domain"/>
    <property type="match status" value="1"/>
</dbReference>
<dbReference type="InterPro" id="IPR036235">
    <property type="entry name" value="Ribosomal_bL12_oligo_N_sf"/>
</dbReference>
<evidence type="ECO:0000256" key="2">
    <source>
        <dbReference type="ARBA" id="ARBA00022980"/>
    </source>
</evidence>
<dbReference type="AlphaFoldDB" id="A0A7J7K1W0"/>
<evidence type="ECO:0000259" key="5">
    <source>
        <dbReference type="Pfam" id="PF16320"/>
    </source>
</evidence>
<dbReference type="InterPro" id="IPR014719">
    <property type="entry name" value="Ribosomal_bL12_C/ClpS-like"/>
</dbReference>
<dbReference type="Gene3D" id="1.20.5.710">
    <property type="entry name" value="Single helix bin"/>
    <property type="match status" value="1"/>
</dbReference>
<dbReference type="GO" id="GO:0003735">
    <property type="term" value="F:structural constituent of ribosome"/>
    <property type="evidence" value="ECO:0007669"/>
    <property type="project" value="InterPro"/>
</dbReference>
<feature type="domain" description="Large ribosomal subunit protein bL12 oligomerization" evidence="5">
    <location>
        <begin position="46"/>
        <end position="85"/>
    </location>
</feature>
<evidence type="ECO:0000259" key="4">
    <source>
        <dbReference type="Pfam" id="PF00542"/>
    </source>
</evidence>
<dbReference type="PANTHER" id="PTHR45987">
    <property type="entry name" value="39S RIBOSOMAL PROTEIN L12"/>
    <property type="match status" value="1"/>
</dbReference>
<dbReference type="InterPro" id="IPR013823">
    <property type="entry name" value="Ribosomal_bL12_C"/>
</dbReference>
<dbReference type="EMBL" id="VXIV02001496">
    <property type="protein sequence ID" value="KAF6032619.1"/>
    <property type="molecule type" value="Genomic_DNA"/>
</dbReference>
<gene>
    <name evidence="6" type="ORF">EB796_009091</name>
</gene>
<dbReference type="GO" id="GO:0003729">
    <property type="term" value="F:mRNA binding"/>
    <property type="evidence" value="ECO:0007669"/>
    <property type="project" value="TreeGrafter"/>
</dbReference>
<comment type="similarity">
    <text evidence="1">Belongs to the bacterial ribosomal protein bL12 family.</text>
</comment>
<accession>A0A7J7K1W0</accession>
<keyword evidence="7" id="KW-1185">Reference proteome</keyword>
<feature type="domain" description="Large ribosomal subunit protein bL12 C-terminal" evidence="4">
    <location>
        <begin position="98"/>
        <end position="165"/>
    </location>
</feature>
<proteinExistence type="inferred from homology"/>
<evidence type="ECO:0000256" key="1">
    <source>
        <dbReference type="ARBA" id="ARBA00007197"/>
    </source>
</evidence>
<dbReference type="PANTHER" id="PTHR45987:SF4">
    <property type="entry name" value="LARGE RIBOSOMAL SUBUNIT PROTEIN BL12M"/>
    <property type="match status" value="1"/>
</dbReference>
<keyword evidence="3" id="KW-0687">Ribonucleoprotein</keyword>
<dbReference type="Pfam" id="PF16320">
    <property type="entry name" value="Ribosomal_L12_N"/>
    <property type="match status" value="1"/>
</dbReference>
<dbReference type="SUPFAM" id="SSF54736">
    <property type="entry name" value="ClpS-like"/>
    <property type="match status" value="1"/>
</dbReference>
<evidence type="ECO:0000313" key="7">
    <source>
        <dbReference type="Proteomes" id="UP000593567"/>
    </source>
</evidence>
<sequence>MSSSRLFINKIRHTRKLYRCRIRLCSTQALEVPTADGLEKTYPAHINDIVDRISQLTLMEVADLNSCLKKRLNIPDAPMMAMGMPMGNVGQSQVKSLFTVKLDKFEDSKKIALIKEVKKLVEGMNLVQAKKFVESAPVVVKEELTKDEAEELKKALEAAGGSVVVE</sequence>
<dbReference type="GO" id="GO:0005762">
    <property type="term" value="C:mitochondrial large ribosomal subunit"/>
    <property type="evidence" value="ECO:0007669"/>
    <property type="project" value="TreeGrafter"/>
</dbReference>
<keyword evidence="2" id="KW-0689">Ribosomal protein</keyword>
<dbReference type="FunFam" id="3.30.1390.10:FF:000001">
    <property type="entry name" value="50S ribosomal protein L7/L12"/>
    <property type="match status" value="1"/>
</dbReference>
<comment type="caution">
    <text evidence="6">The sequence shown here is derived from an EMBL/GenBank/DDBJ whole genome shotgun (WGS) entry which is preliminary data.</text>
</comment>
<dbReference type="CDD" id="cd00387">
    <property type="entry name" value="Ribosomal_L7_L12"/>
    <property type="match status" value="1"/>
</dbReference>
<dbReference type="GO" id="GO:0006412">
    <property type="term" value="P:translation"/>
    <property type="evidence" value="ECO:0007669"/>
    <property type="project" value="InterPro"/>
</dbReference>
<name>A0A7J7K1W0_BUGNE</name>
<dbReference type="InterPro" id="IPR000206">
    <property type="entry name" value="Ribosomal_bL12"/>
</dbReference>
<dbReference type="Proteomes" id="UP000593567">
    <property type="component" value="Unassembled WGS sequence"/>
</dbReference>
<dbReference type="OrthoDB" id="250175at2759"/>
<dbReference type="Pfam" id="PF00542">
    <property type="entry name" value="Ribosomal_L12"/>
    <property type="match status" value="1"/>
</dbReference>
<dbReference type="InterPro" id="IPR008932">
    <property type="entry name" value="Ribosomal_bL12_oligo"/>
</dbReference>
<reference evidence="6" key="1">
    <citation type="submission" date="2020-06" db="EMBL/GenBank/DDBJ databases">
        <title>Draft genome of Bugula neritina, a colonial animal packing powerful symbionts and potential medicines.</title>
        <authorList>
            <person name="Rayko M."/>
        </authorList>
    </citation>
    <scope>NUCLEOTIDE SEQUENCE [LARGE SCALE GENOMIC DNA]</scope>
    <source>
        <strain evidence="6">Kwan_BN1</strain>
    </source>
</reference>